<dbReference type="PANTHER" id="PTHR33175">
    <property type="entry name" value="DNA-BINDING PROTEIN HU"/>
    <property type="match status" value="1"/>
</dbReference>
<dbReference type="SMART" id="SM00411">
    <property type="entry name" value="BHL"/>
    <property type="match status" value="1"/>
</dbReference>
<dbReference type="GO" id="GO:0030527">
    <property type="term" value="F:structural constituent of chromatin"/>
    <property type="evidence" value="ECO:0007669"/>
    <property type="project" value="InterPro"/>
</dbReference>
<organism evidence="2 3">
    <name type="scientific">Mycoplasmopsis columbinasalis</name>
    <dbReference type="NCBI Taxonomy" id="114880"/>
    <lineage>
        <taxon>Bacteria</taxon>
        <taxon>Bacillati</taxon>
        <taxon>Mycoplasmatota</taxon>
        <taxon>Mycoplasmoidales</taxon>
        <taxon>Metamycoplasmataceae</taxon>
        <taxon>Mycoplasmopsis</taxon>
    </lineage>
</organism>
<keyword evidence="3" id="KW-1185">Reference proteome</keyword>
<dbReference type="Pfam" id="PF00216">
    <property type="entry name" value="Bac_DNA_binding"/>
    <property type="match status" value="1"/>
</dbReference>
<dbReference type="GO" id="GO:0003677">
    <property type="term" value="F:DNA binding"/>
    <property type="evidence" value="ECO:0007669"/>
    <property type="project" value="UniProtKB-KW"/>
</dbReference>
<gene>
    <name evidence="2" type="ORF">NCTC10184_00518</name>
</gene>
<dbReference type="SUPFAM" id="SSF47729">
    <property type="entry name" value="IHF-like DNA-binding proteins"/>
    <property type="match status" value="1"/>
</dbReference>
<accession>A0A449BB62</accession>
<proteinExistence type="inferred from homology"/>
<dbReference type="InterPro" id="IPR000119">
    <property type="entry name" value="Hist_DNA-bd"/>
</dbReference>
<dbReference type="OrthoDB" id="399230at2"/>
<dbReference type="PANTHER" id="PTHR33175:SF2">
    <property type="entry name" value="INTEGRATION HOST FACTOR SUBUNIT ALPHA"/>
    <property type="match status" value="1"/>
</dbReference>
<comment type="similarity">
    <text evidence="1">Belongs to the bacterial histone-like protein family.</text>
</comment>
<dbReference type="CDD" id="cd00591">
    <property type="entry name" value="HU_IHF"/>
    <property type="match status" value="1"/>
</dbReference>
<protein>
    <submittedName>
        <fullName evidence="2">DNA-binding protein HU</fullName>
    </submittedName>
</protein>
<keyword evidence="2" id="KW-0238">DNA-binding</keyword>
<dbReference type="KEGG" id="mcob:NCTC10184_00518"/>
<sequence length="91" mass="10635">MTKKEFITEVAKKLGKPVRTVDQFFEAFLFVLKEQLIAEEKVLLSHLGIFETKYKSGLRKLNPFTNEVIDVPQKRVVKFTPSKYLKDIVNF</sequence>
<name>A0A449BB62_9BACT</name>
<dbReference type="AlphaFoldDB" id="A0A449BB62"/>
<dbReference type="InterPro" id="IPR010992">
    <property type="entry name" value="IHF-like_DNA-bd_dom_sf"/>
</dbReference>
<dbReference type="Gene3D" id="4.10.520.10">
    <property type="entry name" value="IHF-like DNA-binding proteins"/>
    <property type="match status" value="1"/>
</dbReference>
<dbReference type="GO" id="GO:0005829">
    <property type="term" value="C:cytosol"/>
    <property type="evidence" value="ECO:0007669"/>
    <property type="project" value="TreeGrafter"/>
</dbReference>
<reference evidence="2 3" key="1">
    <citation type="submission" date="2019-01" db="EMBL/GenBank/DDBJ databases">
        <authorList>
            <consortium name="Pathogen Informatics"/>
        </authorList>
    </citation>
    <scope>NUCLEOTIDE SEQUENCE [LARGE SCALE GENOMIC DNA]</scope>
    <source>
        <strain evidence="2 3">NCTC10184</strain>
    </source>
</reference>
<evidence type="ECO:0000256" key="1">
    <source>
        <dbReference type="RuleBase" id="RU003939"/>
    </source>
</evidence>
<dbReference type="EMBL" id="LR215043">
    <property type="protein sequence ID" value="VEU78278.1"/>
    <property type="molecule type" value="Genomic_DNA"/>
</dbReference>
<dbReference type="Proteomes" id="UP000290876">
    <property type="component" value="Chromosome"/>
</dbReference>
<evidence type="ECO:0000313" key="3">
    <source>
        <dbReference type="Proteomes" id="UP000290876"/>
    </source>
</evidence>
<dbReference type="RefSeq" id="WP_129623113.1">
    <property type="nucleotide sequence ID" value="NZ_LR215043.1"/>
</dbReference>
<evidence type="ECO:0000313" key="2">
    <source>
        <dbReference type="EMBL" id="VEU78278.1"/>
    </source>
</evidence>